<sequence>MLPYFFIPYHSLKKLLPQENKSTTYLSNITICFHQKFFFTIHTLYWTKRLLSRWNRTTFHMFMAFL</sequence>
<evidence type="ECO:0000313" key="2">
    <source>
        <dbReference type="Proteomes" id="UP000054359"/>
    </source>
</evidence>
<dbReference type="AlphaFoldDB" id="A0A087SVE0"/>
<name>A0A087SVE0_STEMI</name>
<organism evidence="1 2">
    <name type="scientific">Stegodyphus mimosarum</name>
    <name type="common">African social velvet spider</name>
    <dbReference type="NCBI Taxonomy" id="407821"/>
    <lineage>
        <taxon>Eukaryota</taxon>
        <taxon>Metazoa</taxon>
        <taxon>Ecdysozoa</taxon>
        <taxon>Arthropoda</taxon>
        <taxon>Chelicerata</taxon>
        <taxon>Arachnida</taxon>
        <taxon>Araneae</taxon>
        <taxon>Araneomorphae</taxon>
        <taxon>Entelegynae</taxon>
        <taxon>Eresoidea</taxon>
        <taxon>Eresidae</taxon>
        <taxon>Stegodyphus</taxon>
    </lineage>
</organism>
<protein>
    <submittedName>
        <fullName evidence="1">Uncharacterized protein</fullName>
    </submittedName>
</protein>
<feature type="non-terminal residue" evidence="1">
    <location>
        <position position="66"/>
    </location>
</feature>
<dbReference type="EMBL" id="KK112142">
    <property type="protein sequence ID" value="KFM56829.1"/>
    <property type="molecule type" value="Genomic_DNA"/>
</dbReference>
<evidence type="ECO:0000313" key="1">
    <source>
        <dbReference type="EMBL" id="KFM56829.1"/>
    </source>
</evidence>
<reference evidence="1 2" key="1">
    <citation type="submission" date="2013-11" db="EMBL/GenBank/DDBJ databases">
        <title>Genome sequencing of Stegodyphus mimosarum.</title>
        <authorList>
            <person name="Bechsgaard J."/>
        </authorList>
    </citation>
    <scope>NUCLEOTIDE SEQUENCE [LARGE SCALE GENOMIC DNA]</scope>
</reference>
<dbReference type="Proteomes" id="UP000054359">
    <property type="component" value="Unassembled WGS sequence"/>
</dbReference>
<gene>
    <name evidence="1" type="ORF">X975_26895</name>
</gene>
<proteinExistence type="predicted"/>
<keyword evidence="2" id="KW-1185">Reference proteome</keyword>
<accession>A0A087SVE0</accession>